<reference evidence="2 3" key="1">
    <citation type="submission" date="2011-02" db="EMBL/GenBank/DDBJ databases">
        <authorList>
            <person name="Durkin A.S."/>
            <person name="Madupu R."/>
            <person name="Torralba M."/>
            <person name="Gillis M."/>
            <person name="Methe B."/>
            <person name="Sutton G."/>
            <person name="Nelson K.E."/>
        </authorList>
    </citation>
    <scope>NUCLEOTIDE SEQUENCE [LARGE SCALE GENOMIC DNA]</scope>
    <source>
        <strain evidence="2 3">CRIS 18C-A</strain>
    </source>
</reference>
<dbReference type="AlphaFoldDB" id="F0H999"/>
<organism evidence="2 3">
    <name type="scientific">Prevotella denticola CRIS 18C-A</name>
    <dbReference type="NCBI Taxonomy" id="944557"/>
    <lineage>
        <taxon>Bacteria</taxon>
        <taxon>Pseudomonadati</taxon>
        <taxon>Bacteroidota</taxon>
        <taxon>Bacteroidia</taxon>
        <taxon>Bacteroidales</taxon>
        <taxon>Prevotellaceae</taxon>
        <taxon>Prevotella</taxon>
    </lineage>
</organism>
<comment type="caution">
    <text evidence="2">The sequence shown here is derived from an EMBL/GenBank/DDBJ whole genome shotgun (WGS) entry which is preliminary data.</text>
</comment>
<evidence type="ECO:0000313" key="3">
    <source>
        <dbReference type="Proteomes" id="UP000003155"/>
    </source>
</evidence>
<evidence type="ECO:0000256" key="1">
    <source>
        <dbReference type="SAM" id="SignalP"/>
    </source>
</evidence>
<feature type="chain" id="PRO_5003249734" description="Outer membrane protein beta-barrel domain-containing protein" evidence="1">
    <location>
        <begin position="36"/>
        <end position="184"/>
    </location>
</feature>
<keyword evidence="1" id="KW-0732">Signal</keyword>
<sequence length="184" mass="20452">MQIRKTEQLKRYVIMKMKKALILALLTVLTATGYAQTTKFAMTIGTDLGLAGKNYKIVTPNVSATYDLTPKLSVGARVEDAITLAKIQGVKTYDYLATLGGQVSYDAFRILTMINVQPRLIVGHTIGGGHDRGYMYCQGGIYLKADRKNGVMSEIGFGIRHNNYRGDLYKDKTSFFVSYGFVLR</sequence>
<dbReference type="EMBL" id="AEXO01000095">
    <property type="protein sequence ID" value="EGC85705.1"/>
    <property type="molecule type" value="Genomic_DNA"/>
</dbReference>
<proteinExistence type="predicted"/>
<name>F0H999_9BACT</name>
<evidence type="ECO:0000313" key="2">
    <source>
        <dbReference type="EMBL" id="EGC85705.1"/>
    </source>
</evidence>
<accession>F0H999</accession>
<gene>
    <name evidence="2" type="ORF">HMPREF9303_2751</name>
</gene>
<dbReference type="Proteomes" id="UP000003155">
    <property type="component" value="Unassembled WGS sequence"/>
</dbReference>
<protein>
    <recommendedName>
        <fullName evidence="4">Outer membrane protein beta-barrel domain-containing protein</fullName>
    </recommendedName>
</protein>
<keyword evidence="3" id="KW-1185">Reference proteome</keyword>
<evidence type="ECO:0008006" key="4">
    <source>
        <dbReference type="Google" id="ProtNLM"/>
    </source>
</evidence>
<feature type="signal peptide" evidence="1">
    <location>
        <begin position="1"/>
        <end position="35"/>
    </location>
</feature>